<dbReference type="AlphaFoldDB" id="A0A8S3WD64"/>
<feature type="region of interest" description="Disordered" evidence="1">
    <location>
        <begin position="34"/>
        <end position="67"/>
    </location>
</feature>
<keyword evidence="3" id="KW-1185">Reference proteome</keyword>
<reference evidence="2" key="1">
    <citation type="submission" date="2021-04" db="EMBL/GenBank/DDBJ databases">
        <authorList>
            <person name="Tunstrom K."/>
        </authorList>
    </citation>
    <scope>NUCLEOTIDE SEQUENCE</scope>
</reference>
<gene>
    <name evidence="2" type="ORF">PAPOLLO_LOCUS5232</name>
</gene>
<accession>A0A8S3WD64</accession>
<name>A0A8S3WD64_PARAO</name>
<dbReference type="EMBL" id="CAJQZP010000295">
    <property type="protein sequence ID" value="CAG4955104.1"/>
    <property type="molecule type" value="Genomic_DNA"/>
</dbReference>
<evidence type="ECO:0000313" key="3">
    <source>
        <dbReference type="Proteomes" id="UP000691718"/>
    </source>
</evidence>
<dbReference type="OrthoDB" id="8067741at2759"/>
<sequence length="132" mass="14593">MADNSDDEDALILDEEDQALILQDMEAGVSEVIIVPAGATDSTTDPDPTPGSSSSPDSPLSGAVPDFKFKKNTHQPYEYLFSETDYDFDKVNILQQSESLKTIDHRTIDREKDIFEATSNIEALIEDIILPE</sequence>
<protein>
    <submittedName>
        <fullName evidence="2">(apollo) hypothetical protein</fullName>
    </submittedName>
</protein>
<dbReference type="Proteomes" id="UP000691718">
    <property type="component" value="Unassembled WGS sequence"/>
</dbReference>
<feature type="compositionally biased region" description="Low complexity" evidence="1">
    <location>
        <begin position="36"/>
        <end position="59"/>
    </location>
</feature>
<proteinExistence type="predicted"/>
<comment type="caution">
    <text evidence="2">The sequence shown here is derived from an EMBL/GenBank/DDBJ whole genome shotgun (WGS) entry which is preliminary data.</text>
</comment>
<organism evidence="2 3">
    <name type="scientific">Parnassius apollo</name>
    <name type="common">Apollo butterfly</name>
    <name type="synonym">Papilio apollo</name>
    <dbReference type="NCBI Taxonomy" id="110799"/>
    <lineage>
        <taxon>Eukaryota</taxon>
        <taxon>Metazoa</taxon>
        <taxon>Ecdysozoa</taxon>
        <taxon>Arthropoda</taxon>
        <taxon>Hexapoda</taxon>
        <taxon>Insecta</taxon>
        <taxon>Pterygota</taxon>
        <taxon>Neoptera</taxon>
        <taxon>Endopterygota</taxon>
        <taxon>Lepidoptera</taxon>
        <taxon>Glossata</taxon>
        <taxon>Ditrysia</taxon>
        <taxon>Papilionoidea</taxon>
        <taxon>Papilionidae</taxon>
        <taxon>Parnassiinae</taxon>
        <taxon>Parnassini</taxon>
        <taxon>Parnassius</taxon>
        <taxon>Parnassius</taxon>
    </lineage>
</organism>
<evidence type="ECO:0000256" key="1">
    <source>
        <dbReference type="SAM" id="MobiDB-lite"/>
    </source>
</evidence>
<evidence type="ECO:0000313" key="2">
    <source>
        <dbReference type="EMBL" id="CAG4955104.1"/>
    </source>
</evidence>